<protein>
    <submittedName>
        <fullName evidence="1">Uncharacterized protein</fullName>
    </submittedName>
</protein>
<name>A0A9P1EEP7_CUSEU</name>
<evidence type="ECO:0000313" key="1">
    <source>
        <dbReference type="EMBL" id="CAH9101555.1"/>
    </source>
</evidence>
<keyword evidence="2" id="KW-1185">Reference proteome</keyword>
<dbReference type="Proteomes" id="UP001152484">
    <property type="component" value="Unassembled WGS sequence"/>
</dbReference>
<dbReference type="EMBL" id="CAMAPE010000038">
    <property type="protein sequence ID" value="CAH9101555.1"/>
    <property type="molecule type" value="Genomic_DNA"/>
</dbReference>
<comment type="caution">
    <text evidence="1">The sequence shown here is derived from an EMBL/GenBank/DDBJ whole genome shotgun (WGS) entry which is preliminary data.</text>
</comment>
<accession>A0A9P1EEP7</accession>
<dbReference type="AlphaFoldDB" id="A0A9P1EEP7"/>
<reference evidence="1" key="1">
    <citation type="submission" date="2022-07" db="EMBL/GenBank/DDBJ databases">
        <authorList>
            <person name="Macas J."/>
            <person name="Novak P."/>
            <person name="Neumann P."/>
        </authorList>
    </citation>
    <scope>NUCLEOTIDE SEQUENCE</scope>
</reference>
<evidence type="ECO:0000313" key="2">
    <source>
        <dbReference type="Proteomes" id="UP001152484"/>
    </source>
</evidence>
<proteinExistence type="predicted"/>
<gene>
    <name evidence="1" type="ORF">CEURO_LOCUS15431</name>
</gene>
<organism evidence="1 2">
    <name type="scientific">Cuscuta europaea</name>
    <name type="common">European dodder</name>
    <dbReference type="NCBI Taxonomy" id="41803"/>
    <lineage>
        <taxon>Eukaryota</taxon>
        <taxon>Viridiplantae</taxon>
        <taxon>Streptophyta</taxon>
        <taxon>Embryophyta</taxon>
        <taxon>Tracheophyta</taxon>
        <taxon>Spermatophyta</taxon>
        <taxon>Magnoliopsida</taxon>
        <taxon>eudicotyledons</taxon>
        <taxon>Gunneridae</taxon>
        <taxon>Pentapetalae</taxon>
        <taxon>asterids</taxon>
        <taxon>lamiids</taxon>
        <taxon>Solanales</taxon>
        <taxon>Convolvulaceae</taxon>
        <taxon>Cuscuteae</taxon>
        <taxon>Cuscuta</taxon>
        <taxon>Cuscuta subgen. Cuscuta</taxon>
    </lineage>
</organism>
<sequence length="124" mass="14384">MRQRRQKEIDDLVGLHLLFRIDISEEDFIKKSGKVFSVRCVTQNDELMNHFLTSDGQKVTINDSTTTTPISKRRLSDDVEGCDGGSFTQNFTSKLEKTIKVEKPKVFEDRRLRCKLKKISLLFD</sequence>
<dbReference type="OrthoDB" id="1434713at2759"/>